<dbReference type="Proteomes" id="UP000188605">
    <property type="component" value="Unassembled WGS sequence"/>
</dbReference>
<reference evidence="1" key="1">
    <citation type="submission" date="2016-08" db="EMBL/GenBank/DDBJ databases">
        <authorList>
            <person name="Ngugi D.K."/>
            <person name="Miyake S."/>
            <person name="Stingl U."/>
        </authorList>
    </citation>
    <scope>NUCLEOTIDE SEQUENCE</scope>
    <source>
        <strain evidence="1">SCG-B11WGA-EpuloA1</strain>
    </source>
</reference>
<organism evidence="1 2">
    <name type="scientific">Candidatus Epulonipiscium fishelsonii</name>
    <dbReference type="NCBI Taxonomy" id="77094"/>
    <lineage>
        <taxon>Bacteria</taxon>
        <taxon>Bacillati</taxon>
        <taxon>Bacillota</taxon>
        <taxon>Clostridia</taxon>
        <taxon>Lachnospirales</taxon>
        <taxon>Lachnospiraceae</taxon>
        <taxon>Candidatus Epulonipiscium</taxon>
    </lineage>
</organism>
<evidence type="ECO:0000313" key="2">
    <source>
        <dbReference type="Proteomes" id="UP000188605"/>
    </source>
</evidence>
<dbReference type="EMBL" id="LJDB01000043">
    <property type="protein sequence ID" value="ONI40973.1"/>
    <property type="molecule type" value="Genomic_DNA"/>
</dbReference>
<evidence type="ECO:0000313" key="1">
    <source>
        <dbReference type="EMBL" id="ONI40973.1"/>
    </source>
</evidence>
<keyword evidence="1" id="KW-0966">Cell projection</keyword>
<keyword evidence="1" id="KW-0969">Cilium</keyword>
<accession>A0ACC8XDW7</accession>
<keyword evidence="1" id="KW-0282">Flagellum</keyword>
<protein>
    <submittedName>
        <fullName evidence="1">Flagellar basal-body rod protein FlgB</fullName>
    </submittedName>
</protein>
<name>A0ACC8XDW7_9FIRM</name>
<comment type="caution">
    <text evidence="1">The sequence shown here is derived from an EMBL/GenBank/DDBJ whole genome shotgun (WGS) entry which is preliminary data.</text>
</comment>
<sequence length="120" mass="13645">MFYGLDVTSVALNAMMLKYDELANNIANVDTPGFKRKDVEFASILQKQIDVNGMNHLNLSQIQPKVYTDMERLSTRLDGNNVDIDLETAELSEVKLKYDTLIQRAIAQIGRYEYVLGNIK</sequence>
<gene>
    <name evidence="1" type="ORF">AN396_04235</name>
</gene>
<proteinExistence type="predicted"/>
<keyword evidence="2" id="KW-1185">Reference proteome</keyword>